<protein>
    <recommendedName>
        <fullName evidence="8">Fe2OG dioxygenase domain-containing protein</fullName>
    </recommendedName>
</protein>
<dbReference type="EMBL" id="OVEO01000001">
    <property type="protein sequence ID" value="SPQ92957.1"/>
    <property type="molecule type" value="Genomic_DNA"/>
</dbReference>
<keyword evidence="6" id="KW-0408">Iron</keyword>
<dbReference type="PANTHER" id="PTHR46030">
    <property type="entry name" value="ALPHA-KETOGLUTARATE-DEPENDENT DIOXYGENASE ALKB HOMOLOG 6"/>
    <property type="match status" value="1"/>
</dbReference>
<comment type="similarity">
    <text evidence="2">Belongs to the alkB family.</text>
</comment>
<gene>
    <name evidence="9" type="ORF">PBRA_007001</name>
    <name evidence="10" type="ORF">PLBR_LOCUS172</name>
</gene>
<dbReference type="SUPFAM" id="SSF51197">
    <property type="entry name" value="Clavaminate synthase-like"/>
    <property type="match status" value="1"/>
</dbReference>
<name>A0A0G4IUH1_PLABS</name>
<keyword evidence="4" id="KW-0223">Dioxygenase</keyword>
<evidence type="ECO:0000313" key="12">
    <source>
        <dbReference type="Proteomes" id="UP000290189"/>
    </source>
</evidence>
<evidence type="ECO:0000256" key="2">
    <source>
        <dbReference type="ARBA" id="ARBA00007879"/>
    </source>
</evidence>
<dbReference type="PANTHER" id="PTHR46030:SF1">
    <property type="entry name" value="ALPHA-KETOGLUTARATE-DEPENDENT DIOXYGENASE ALKB HOMOLOG 6"/>
    <property type="match status" value="1"/>
</dbReference>
<evidence type="ECO:0000259" key="8">
    <source>
        <dbReference type="PROSITE" id="PS51471"/>
    </source>
</evidence>
<keyword evidence="3" id="KW-0479">Metal-binding</keyword>
<dbReference type="STRING" id="37360.A0A0G4IUH1"/>
<evidence type="ECO:0000313" key="11">
    <source>
        <dbReference type="Proteomes" id="UP000039324"/>
    </source>
</evidence>
<dbReference type="Proteomes" id="UP000039324">
    <property type="component" value="Unassembled WGS sequence"/>
</dbReference>
<proteinExistence type="inferred from homology"/>
<accession>A0A0G4IUH1</accession>
<evidence type="ECO:0000313" key="9">
    <source>
        <dbReference type="EMBL" id="CEO98887.1"/>
    </source>
</evidence>
<organism evidence="9 11">
    <name type="scientific">Plasmodiophora brassicae</name>
    <name type="common">Clubroot disease agent</name>
    <dbReference type="NCBI Taxonomy" id="37360"/>
    <lineage>
        <taxon>Eukaryota</taxon>
        <taxon>Sar</taxon>
        <taxon>Rhizaria</taxon>
        <taxon>Endomyxa</taxon>
        <taxon>Phytomyxea</taxon>
        <taxon>Plasmodiophorida</taxon>
        <taxon>Plasmodiophoridae</taxon>
        <taxon>Plasmodiophora</taxon>
    </lineage>
</organism>
<evidence type="ECO:0000256" key="1">
    <source>
        <dbReference type="ARBA" id="ARBA00004123"/>
    </source>
</evidence>
<evidence type="ECO:0000256" key="5">
    <source>
        <dbReference type="ARBA" id="ARBA00023002"/>
    </source>
</evidence>
<dbReference type="EMBL" id="CDSF01000088">
    <property type="protein sequence ID" value="CEO98887.1"/>
    <property type="molecule type" value="Genomic_DNA"/>
</dbReference>
<evidence type="ECO:0000256" key="3">
    <source>
        <dbReference type="ARBA" id="ARBA00022723"/>
    </source>
</evidence>
<dbReference type="Pfam" id="PF13532">
    <property type="entry name" value="2OG-FeII_Oxy_2"/>
    <property type="match status" value="1"/>
</dbReference>
<dbReference type="Gene3D" id="2.60.120.590">
    <property type="entry name" value="Alpha-ketoglutarate-dependent dioxygenase AlkB-like"/>
    <property type="match status" value="1"/>
</dbReference>
<dbReference type="InterPro" id="IPR037151">
    <property type="entry name" value="AlkB-like_sf"/>
</dbReference>
<reference evidence="9 11" key="1">
    <citation type="submission" date="2015-02" db="EMBL/GenBank/DDBJ databases">
        <authorList>
            <person name="Chooi Y.-H."/>
        </authorList>
    </citation>
    <scope>NUCLEOTIDE SEQUENCE [LARGE SCALE GENOMIC DNA]</scope>
    <source>
        <strain evidence="9">E3</strain>
    </source>
</reference>
<dbReference type="GO" id="GO:0046872">
    <property type="term" value="F:metal ion binding"/>
    <property type="evidence" value="ECO:0007669"/>
    <property type="project" value="UniProtKB-KW"/>
</dbReference>
<dbReference type="OMA" id="KSPKTKW"/>
<dbReference type="OrthoDB" id="412814at2759"/>
<evidence type="ECO:0000256" key="4">
    <source>
        <dbReference type="ARBA" id="ARBA00022964"/>
    </source>
</evidence>
<comment type="subcellular location">
    <subcellularLocation>
        <location evidence="1">Nucleus</location>
    </subcellularLocation>
</comment>
<evidence type="ECO:0000313" key="10">
    <source>
        <dbReference type="EMBL" id="SPQ92957.1"/>
    </source>
</evidence>
<keyword evidence="10" id="KW-0496">Mitochondrion</keyword>
<dbReference type="GO" id="GO:0005634">
    <property type="term" value="C:nucleus"/>
    <property type="evidence" value="ECO:0007669"/>
    <property type="project" value="UniProtKB-SubCell"/>
</dbReference>
<reference evidence="10 12" key="2">
    <citation type="submission" date="2018-03" db="EMBL/GenBank/DDBJ databases">
        <authorList>
            <person name="Fogelqvist J."/>
        </authorList>
    </citation>
    <scope>NUCLEOTIDE SEQUENCE [LARGE SCALE GENOMIC DNA]</scope>
</reference>
<dbReference type="Proteomes" id="UP000290189">
    <property type="component" value="Unassembled WGS sequence"/>
</dbReference>
<dbReference type="InterPro" id="IPR005123">
    <property type="entry name" value="Oxoglu/Fe-dep_dioxygenase_dom"/>
</dbReference>
<dbReference type="GO" id="GO:0051213">
    <property type="term" value="F:dioxygenase activity"/>
    <property type="evidence" value="ECO:0007669"/>
    <property type="project" value="UniProtKB-KW"/>
</dbReference>
<feature type="domain" description="Fe2OG dioxygenase" evidence="8">
    <location>
        <begin position="106"/>
        <end position="225"/>
    </location>
</feature>
<dbReference type="PROSITE" id="PS51471">
    <property type="entry name" value="FE2OG_OXY"/>
    <property type="match status" value="1"/>
</dbReference>
<evidence type="ECO:0000256" key="7">
    <source>
        <dbReference type="ARBA" id="ARBA00023242"/>
    </source>
</evidence>
<keyword evidence="5" id="KW-0560">Oxidoreductase</keyword>
<dbReference type="InterPro" id="IPR032862">
    <property type="entry name" value="ALKBH6"/>
</dbReference>
<geneLocation type="mitochondrion" evidence="10"/>
<dbReference type="AlphaFoldDB" id="A0A0G4IUH1"/>
<sequence>MVLPACPNRAGDQDGSVACAEFRRLGRPLGSVPTVYYIDNVVTADEEATLLKETDACSWIDLKRRRLQQYGGQPDPEGMVLMGLPDHIQGIVDRVMAVGAFDPHQRPNHVLVNQYRSGEGIMAHTDGPLYTPNVAILSLGSTCLMSFYKSAPDASAQTPVLQVFLRPRSLIVFRDELYTSYLHQIEESTIDYVGPLVVNAETTGIEAGMKFERSTRTSFTIRHVPNTIQW</sequence>
<keyword evidence="11" id="KW-1185">Reference proteome</keyword>
<dbReference type="InterPro" id="IPR027450">
    <property type="entry name" value="AlkB-like"/>
</dbReference>
<evidence type="ECO:0000256" key="6">
    <source>
        <dbReference type="ARBA" id="ARBA00023004"/>
    </source>
</evidence>
<keyword evidence="7" id="KW-0539">Nucleus</keyword>